<dbReference type="PROSITE" id="PS50943">
    <property type="entry name" value="HTH_CROC1"/>
    <property type="match status" value="1"/>
</dbReference>
<dbReference type="CDD" id="cd00093">
    <property type="entry name" value="HTH_XRE"/>
    <property type="match status" value="1"/>
</dbReference>
<comment type="caution">
    <text evidence="2">The sequence shown here is derived from an EMBL/GenBank/DDBJ whole genome shotgun (WGS) entry which is preliminary data.</text>
</comment>
<organism evidence="2">
    <name type="scientific">marine sediment metagenome</name>
    <dbReference type="NCBI Taxonomy" id="412755"/>
    <lineage>
        <taxon>unclassified sequences</taxon>
        <taxon>metagenomes</taxon>
        <taxon>ecological metagenomes</taxon>
    </lineage>
</organism>
<reference evidence="2" key="1">
    <citation type="journal article" date="2014" name="Front. Microbiol.">
        <title>High frequency of phylogenetically diverse reductive dehalogenase-homologous genes in deep subseafloor sedimentary metagenomes.</title>
        <authorList>
            <person name="Kawai M."/>
            <person name="Futagami T."/>
            <person name="Toyoda A."/>
            <person name="Takaki Y."/>
            <person name="Nishi S."/>
            <person name="Hori S."/>
            <person name="Arai W."/>
            <person name="Tsubouchi T."/>
            <person name="Morono Y."/>
            <person name="Uchiyama I."/>
            <person name="Ito T."/>
            <person name="Fujiyama A."/>
            <person name="Inagaki F."/>
            <person name="Takami H."/>
        </authorList>
    </citation>
    <scope>NUCLEOTIDE SEQUENCE</scope>
    <source>
        <strain evidence="2">Expedition CK06-06</strain>
    </source>
</reference>
<protein>
    <recommendedName>
        <fullName evidence="1">HTH cro/C1-type domain-containing protein</fullName>
    </recommendedName>
</protein>
<dbReference type="AlphaFoldDB" id="X0XCS8"/>
<evidence type="ECO:0000313" key="2">
    <source>
        <dbReference type="EMBL" id="GAG40910.1"/>
    </source>
</evidence>
<proteinExistence type="predicted"/>
<sequence>ALRSEDGSIAMTVENLMRCVNQPSALPYSQARRLVAQRVADGQHLHPGLAAVKGYLGSKSRCKRLADRDDEPAALQRSGYAPKMIRSKEIDPLSLMATLKELREAAFISQRDLAAASGVSRATIAALERGRRRRPQWRTLRALAKALGVHPKEIETHVPK</sequence>
<accession>X0XCS8</accession>
<dbReference type="Pfam" id="PF13560">
    <property type="entry name" value="HTH_31"/>
    <property type="match status" value="1"/>
</dbReference>
<dbReference type="InterPro" id="IPR010982">
    <property type="entry name" value="Lambda_DNA-bd_dom_sf"/>
</dbReference>
<feature type="domain" description="HTH cro/C1-type" evidence="1">
    <location>
        <begin position="99"/>
        <end position="154"/>
    </location>
</feature>
<evidence type="ECO:0000259" key="1">
    <source>
        <dbReference type="PROSITE" id="PS50943"/>
    </source>
</evidence>
<dbReference type="SMART" id="SM00530">
    <property type="entry name" value="HTH_XRE"/>
    <property type="match status" value="1"/>
</dbReference>
<dbReference type="Gene3D" id="1.10.260.40">
    <property type="entry name" value="lambda repressor-like DNA-binding domains"/>
    <property type="match status" value="1"/>
</dbReference>
<dbReference type="EMBL" id="BARS01043605">
    <property type="protein sequence ID" value="GAG40910.1"/>
    <property type="molecule type" value="Genomic_DNA"/>
</dbReference>
<dbReference type="GO" id="GO:0003677">
    <property type="term" value="F:DNA binding"/>
    <property type="evidence" value="ECO:0007669"/>
    <property type="project" value="InterPro"/>
</dbReference>
<dbReference type="InterPro" id="IPR001387">
    <property type="entry name" value="Cro/C1-type_HTH"/>
</dbReference>
<name>X0XCS8_9ZZZZ</name>
<dbReference type="SUPFAM" id="SSF47413">
    <property type="entry name" value="lambda repressor-like DNA-binding domains"/>
    <property type="match status" value="1"/>
</dbReference>
<feature type="non-terminal residue" evidence="2">
    <location>
        <position position="1"/>
    </location>
</feature>
<gene>
    <name evidence="2" type="ORF">S01H1_65989</name>
</gene>